<name>A0A5B8R742_9ZZZZ</name>
<proteinExistence type="predicted"/>
<dbReference type="Pfam" id="PF03993">
    <property type="entry name" value="DUF349"/>
    <property type="match status" value="3"/>
</dbReference>
<evidence type="ECO:0000313" key="2">
    <source>
        <dbReference type="EMBL" id="QEA04526.1"/>
    </source>
</evidence>
<dbReference type="EMBL" id="MN079085">
    <property type="protein sequence ID" value="QEA04526.1"/>
    <property type="molecule type" value="Genomic_DNA"/>
</dbReference>
<feature type="coiled-coil region" evidence="1">
    <location>
        <begin position="609"/>
        <end position="640"/>
    </location>
</feature>
<organism evidence="2">
    <name type="scientific">uncultured organism</name>
    <dbReference type="NCBI Taxonomy" id="155900"/>
    <lineage>
        <taxon>unclassified sequences</taxon>
        <taxon>environmental samples</taxon>
    </lineage>
</organism>
<sequence length="916" mass="101227">MLFERFRRPRWAHRDPEVRRAAVIALDIADEEQGGTLARLAEDDPDAGVRAAAVRRLDDLALLERALDGDPEAPVRECARARYCQLLTGGDTLSMAHRESALQACADPQIVAHVARGAREEGLRRLALERTTDPGVLAEAALHDPVARLRQLALERIDDEPTLREIADRGRALDRRIVRLARQRLDAIMEAREAERDARAVLEDLCRRLEGLAEVPAGRETAAERERIGNRYDALPPLDVPDLIERFERAWAAIGEALERAGREAAAGDAEAPPAGAAANAPAAVGAGEVMAELEAAGAPSMERLNRLERAVGEGRYADGDEARRARLWLEAGRRYVTLAERLSDPGGDLHSLTELAERLNWPEELPSPPEVTALHGAIRERRQAADEARKDERADNERSAALEALDAALDAADEALSAGELRRSRRAVGQVRRALEDVPGSLDPGRDRRVARVRARLAELRDWRHFAVAPKQEGLCEAMEALGQGDGLEPEARLARIGELFEEWKATGGSDSAGTRALWQRFQTAAEQARESCREWQEAEAARREANREGRQTVCGQLERFLDETDTDTLALAELERIRRTARDDWRGFAPVDRRGTRGLTRRFEGLMNTLSERIDARREQAREAKTALVAEAEALAEADDPERAAEHAKALQERWKASESARPKDERALWRAFRAACDRIFERRDAARRTRRAEGDDRIAQGERVCEAVEALIPSEGGERPADGEIAAAVADARARLEAAGLPDSRRGHGVRRRFERACATLDALAGEQRAQARVALLPRLEAVLDGTGHTDALEGLPEDEPLLEPLREAVAGRLAPQPPAPHDDPSQRDLCLRMEILAGLGSPEADRRRRMELQVERLSDGFGAGTDERPREARIWALVAEWYARPATDPALQARFRRAAEAAVRSLAEGQPA</sequence>
<protein>
    <recommendedName>
        <fullName evidence="3">DUF349 domain-containing protein</fullName>
    </recommendedName>
</protein>
<dbReference type="AlphaFoldDB" id="A0A5B8R742"/>
<gene>
    <name evidence="2" type="ORF">KBTEX_00834</name>
</gene>
<accession>A0A5B8R742</accession>
<reference evidence="2" key="1">
    <citation type="submission" date="2019-06" db="EMBL/GenBank/DDBJ databases">
        <authorList>
            <person name="Murdoch R.W."/>
            <person name="Fathepure B."/>
        </authorList>
    </citation>
    <scope>NUCLEOTIDE SEQUENCE</scope>
</reference>
<dbReference type="InterPro" id="IPR007139">
    <property type="entry name" value="DUF349"/>
</dbReference>
<evidence type="ECO:0008006" key="3">
    <source>
        <dbReference type="Google" id="ProtNLM"/>
    </source>
</evidence>
<keyword evidence="1" id="KW-0175">Coiled coil</keyword>
<evidence type="ECO:0000256" key="1">
    <source>
        <dbReference type="SAM" id="Coils"/>
    </source>
</evidence>